<feature type="region of interest" description="Disordered" evidence="1">
    <location>
        <begin position="66"/>
        <end position="90"/>
    </location>
</feature>
<sequence>MSEVCFICDKPLKESEIVLVDRGMKTLIDASVERNDKFFEYLKDKQSVIVHERCRKMYTRKSSIVAAKRQRETEQGSTSTISPPHTRARVSEPDFNLRNCLFCGDEANEEAEKKIPQNFRRKIYNVSTLEFKDSILKVARTRSDDVAKAVIDRILIRPNTHNLT</sequence>
<dbReference type="OrthoDB" id="6919948at2759"/>
<protein>
    <submittedName>
        <fullName evidence="2">(apollo) hypothetical protein</fullName>
    </submittedName>
</protein>
<proteinExistence type="predicted"/>
<comment type="caution">
    <text evidence="2">The sequence shown here is derived from an EMBL/GenBank/DDBJ whole genome shotgun (WGS) entry which is preliminary data.</text>
</comment>
<accession>A0A8S3XK96</accession>
<dbReference type="AlphaFoldDB" id="A0A8S3XK96"/>
<evidence type="ECO:0000313" key="3">
    <source>
        <dbReference type="Proteomes" id="UP000691718"/>
    </source>
</evidence>
<organism evidence="2 3">
    <name type="scientific">Parnassius apollo</name>
    <name type="common">Apollo butterfly</name>
    <name type="synonym">Papilio apollo</name>
    <dbReference type="NCBI Taxonomy" id="110799"/>
    <lineage>
        <taxon>Eukaryota</taxon>
        <taxon>Metazoa</taxon>
        <taxon>Ecdysozoa</taxon>
        <taxon>Arthropoda</taxon>
        <taxon>Hexapoda</taxon>
        <taxon>Insecta</taxon>
        <taxon>Pterygota</taxon>
        <taxon>Neoptera</taxon>
        <taxon>Endopterygota</taxon>
        <taxon>Lepidoptera</taxon>
        <taxon>Glossata</taxon>
        <taxon>Ditrysia</taxon>
        <taxon>Papilionoidea</taxon>
        <taxon>Papilionidae</taxon>
        <taxon>Parnassiinae</taxon>
        <taxon>Parnassini</taxon>
        <taxon>Parnassius</taxon>
        <taxon>Parnassius</taxon>
    </lineage>
</organism>
<evidence type="ECO:0000313" key="2">
    <source>
        <dbReference type="EMBL" id="CAG5030447.1"/>
    </source>
</evidence>
<dbReference type="EMBL" id="CAJQZP010001208">
    <property type="protein sequence ID" value="CAG5030447.1"/>
    <property type="molecule type" value="Genomic_DNA"/>
</dbReference>
<name>A0A8S3XK96_PARAO</name>
<keyword evidence="3" id="KW-1185">Reference proteome</keyword>
<gene>
    <name evidence="2" type="ORF">PAPOLLO_LOCUS19475</name>
</gene>
<dbReference type="Proteomes" id="UP000691718">
    <property type="component" value="Unassembled WGS sequence"/>
</dbReference>
<evidence type="ECO:0000256" key="1">
    <source>
        <dbReference type="SAM" id="MobiDB-lite"/>
    </source>
</evidence>
<reference evidence="2" key="1">
    <citation type="submission" date="2021-04" db="EMBL/GenBank/DDBJ databases">
        <authorList>
            <person name="Tunstrom K."/>
        </authorList>
    </citation>
    <scope>NUCLEOTIDE SEQUENCE</scope>
</reference>